<dbReference type="EMBL" id="CM047737">
    <property type="protein sequence ID" value="KAJ0047854.1"/>
    <property type="molecule type" value="Genomic_DNA"/>
</dbReference>
<protein>
    <submittedName>
        <fullName evidence="1">Uncharacterized protein</fullName>
    </submittedName>
</protein>
<dbReference type="Proteomes" id="UP001163603">
    <property type="component" value="Chromosome 2"/>
</dbReference>
<gene>
    <name evidence="1" type="ORF">Pint_15339</name>
</gene>
<comment type="caution">
    <text evidence="1">The sequence shown here is derived from an EMBL/GenBank/DDBJ whole genome shotgun (WGS) entry which is preliminary data.</text>
</comment>
<name>A0ACC0ZB73_9ROSI</name>
<keyword evidence="2" id="KW-1185">Reference proteome</keyword>
<evidence type="ECO:0000313" key="2">
    <source>
        <dbReference type="Proteomes" id="UP001163603"/>
    </source>
</evidence>
<evidence type="ECO:0000313" key="1">
    <source>
        <dbReference type="EMBL" id="KAJ0047854.1"/>
    </source>
</evidence>
<organism evidence="1 2">
    <name type="scientific">Pistacia integerrima</name>
    <dbReference type="NCBI Taxonomy" id="434235"/>
    <lineage>
        <taxon>Eukaryota</taxon>
        <taxon>Viridiplantae</taxon>
        <taxon>Streptophyta</taxon>
        <taxon>Embryophyta</taxon>
        <taxon>Tracheophyta</taxon>
        <taxon>Spermatophyta</taxon>
        <taxon>Magnoliopsida</taxon>
        <taxon>eudicotyledons</taxon>
        <taxon>Gunneridae</taxon>
        <taxon>Pentapetalae</taxon>
        <taxon>rosids</taxon>
        <taxon>malvids</taxon>
        <taxon>Sapindales</taxon>
        <taxon>Anacardiaceae</taxon>
        <taxon>Pistacia</taxon>
    </lineage>
</organism>
<accession>A0ACC0ZB73</accession>
<sequence length="414" mass="46225">MDPLVGFGFYPTDQEIIRLLVEKRRDPSITVHAIYETNIYDFEPPELSRLSTIQSDKKWCNFFCAPKYKNAGRKSVYRATKAGYWKLTGEGYPIKDKRSKKVIGYKRVLVFYERPGGPKEIKTDWVMHQFTAADSPLYKKDFVVCRVKKPGNKKRRTSTTVGGQQRKKCRISTNSQCQPIQDVAFDNENTSPELQLPIIENTPPELPLSVIENTSPELQLPVIGNTSPELQLPVIGNTSPELQLPVVGDTFPLFQLLIAENTSPESQQLPSDCSVYNTGHDAVENTLQVDPPHLATFNALNGCNGLVQSSVSAVQSPINPEQESSSSGVSTNDCNGLVSPYSTVWEDIPLNVQDEYASEEGGDSTLPYFQSSKSIPGFLGGDRSETDTEFTEWVHDMFEYNNIASVNYNAILNY</sequence>
<proteinExistence type="predicted"/>
<reference evidence="2" key="1">
    <citation type="journal article" date="2023" name="G3 (Bethesda)">
        <title>Genome assembly and association tests identify interacting loci associated with vigor, precocity, and sex in interspecific pistachio rootstocks.</title>
        <authorList>
            <person name="Palmer W."/>
            <person name="Jacygrad E."/>
            <person name="Sagayaradj S."/>
            <person name="Cavanaugh K."/>
            <person name="Han R."/>
            <person name="Bertier L."/>
            <person name="Beede B."/>
            <person name="Kafkas S."/>
            <person name="Golino D."/>
            <person name="Preece J."/>
            <person name="Michelmore R."/>
        </authorList>
    </citation>
    <scope>NUCLEOTIDE SEQUENCE [LARGE SCALE GENOMIC DNA]</scope>
</reference>